<dbReference type="SUPFAM" id="SSF49344">
    <property type="entry name" value="CBD9-like"/>
    <property type="match status" value="1"/>
</dbReference>
<feature type="domain" description="DUF5916" evidence="1">
    <location>
        <begin position="193"/>
        <end position="269"/>
    </location>
</feature>
<reference evidence="2" key="1">
    <citation type="submission" date="2018-05" db="EMBL/GenBank/DDBJ databases">
        <authorList>
            <person name="Lanie J.A."/>
            <person name="Ng W.-L."/>
            <person name="Kazmierczak K.M."/>
            <person name="Andrzejewski T.M."/>
            <person name="Davidsen T.M."/>
            <person name="Wayne K.J."/>
            <person name="Tettelin H."/>
            <person name="Glass J.I."/>
            <person name="Rusch D."/>
            <person name="Podicherti R."/>
            <person name="Tsui H.-C.T."/>
            <person name="Winkler M.E."/>
        </authorList>
    </citation>
    <scope>NUCLEOTIDE SEQUENCE</scope>
</reference>
<dbReference type="InterPro" id="IPR045670">
    <property type="entry name" value="DUF5916"/>
</dbReference>
<name>A0A382U0C2_9ZZZZ</name>
<evidence type="ECO:0000259" key="1">
    <source>
        <dbReference type="Pfam" id="PF19313"/>
    </source>
</evidence>
<protein>
    <recommendedName>
        <fullName evidence="1">DUF5916 domain-containing protein</fullName>
    </recommendedName>
</protein>
<feature type="non-terminal residue" evidence="2">
    <location>
        <position position="297"/>
    </location>
</feature>
<gene>
    <name evidence="2" type="ORF">METZ01_LOCUS380256</name>
</gene>
<organism evidence="2">
    <name type="scientific">marine metagenome</name>
    <dbReference type="NCBI Taxonomy" id="408172"/>
    <lineage>
        <taxon>unclassified sequences</taxon>
        <taxon>metagenomes</taxon>
        <taxon>ecological metagenomes</taxon>
    </lineage>
</organism>
<accession>A0A382U0C2</accession>
<sequence>MDDEAWKHLPSYDEFVITDPDTLGQPKHATLVKMFYDESGLYFGIQLNQPVDTLLARLSGRDDRQIKRDRVGIVLDTSGEGRYGYWFGMGLGDSQMDGTLLPEKQFSSDWDGAWQGATQETQHGWSAEFHIPWGIVSMPKVDGERRLGMSLERAVAYLDERWGWPGLPYTVPKFISELQSLEVNDVAPKQQYSIFPFVAITADGIDDEMDYRFGSDFFWRPSTNLQLTATIYPDFGAAESDDVVINLSATETFFPEKRLFFLEGQQIFTASPRADTRSQGVGTTGAPYTLVNTRRIG</sequence>
<dbReference type="EMBL" id="UINC01140322">
    <property type="protein sequence ID" value="SVD27402.1"/>
    <property type="molecule type" value="Genomic_DNA"/>
</dbReference>
<dbReference type="Gene3D" id="2.60.40.1190">
    <property type="match status" value="1"/>
</dbReference>
<proteinExistence type="predicted"/>
<dbReference type="Pfam" id="PF19313">
    <property type="entry name" value="DUF5916"/>
    <property type="match status" value="1"/>
</dbReference>
<dbReference type="AlphaFoldDB" id="A0A382U0C2"/>
<evidence type="ECO:0000313" key="2">
    <source>
        <dbReference type="EMBL" id="SVD27402.1"/>
    </source>
</evidence>